<feature type="chain" id="PRO_5015665532" description="Alpha/beta hydrolase domain-containing protein" evidence="1">
    <location>
        <begin position="38"/>
        <end position="721"/>
    </location>
</feature>
<evidence type="ECO:0000259" key="2">
    <source>
        <dbReference type="Pfam" id="PF20091"/>
    </source>
</evidence>
<comment type="caution">
    <text evidence="3">The sequence shown here is derived from an EMBL/GenBank/DDBJ whole genome shotgun (WGS) entry which is preliminary data.</text>
</comment>
<accession>A0A2T0XL33</accession>
<proteinExistence type="predicted"/>
<gene>
    <name evidence="3" type="ORF">BCM14_1111</name>
</gene>
<dbReference type="RefSeq" id="WP_259673430.1">
    <property type="nucleotide sequence ID" value="NZ_PVTV01000011.1"/>
</dbReference>
<dbReference type="InterPro" id="IPR045394">
    <property type="entry name" value="Abhydrolase_dom"/>
</dbReference>
<feature type="signal peptide" evidence="1">
    <location>
        <begin position="1"/>
        <end position="37"/>
    </location>
</feature>
<dbReference type="Proteomes" id="UP000238308">
    <property type="component" value="Unassembled WGS sequence"/>
</dbReference>
<evidence type="ECO:0000256" key="1">
    <source>
        <dbReference type="SAM" id="SignalP"/>
    </source>
</evidence>
<protein>
    <recommendedName>
        <fullName evidence="2">Alpha/beta hydrolase domain-containing protein</fullName>
    </recommendedName>
</protein>
<dbReference type="Pfam" id="PF20091">
    <property type="entry name" value="Abhydrolase_10"/>
    <property type="match status" value="1"/>
</dbReference>
<dbReference type="EMBL" id="PVTV01000011">
    <property type="protein sequence ID" value="PRY99658.1"/>
    <property type="molecule type" value="Genomic_DNA"/>
</dbReference>
<organism evidence="3 4">
    <name type="scientific">Jezberella montanilacus</name>
    <dbReference type="NCBI Taxonomy" id="323426"/>
    <lineage>
        <taxon>Bacteria</taxon>
        <taxon>Pseudomonadati</taxon>
        <taxon>Pseudomonadota</taxon>
        <taxon>Betaproteobacteria</taxon>
        <taxon>Burkholderiales</taxon>
        <taxon>Alcaligenaceae</taxon>
        <taxon>Jezberella</taxon>
    </lineage>
</organism>
<feature type="domain" description="Alpha/beta hydrolase" evidence="2">
    <location>
        <begin position="240"/>
        <end position="711"/>
    </location>
</feature>
<evidence type="ECO:0000313" key="4">
    <source>
        <dbReference type="Proteomes" id="UP000238308"/>
    </source>
</evidence>
<evidence type="ECO:0000313" key="3">
    <source>
        <dbReference type="EMBL" id="PRY99658.1"/>
    </source>
</evidence>
<sequence>MKKVNTSVSMVKTKKVFAGKFAAVALGAVLVASIAQAHVTKIVIDETVPLPTTALNKDVKIPYQMVAGRAFGELDPSLPQNALIQDIQLAKDTDGKVRYEASFVIYKPVDGKQASGLLWHEVPNRGRVFPFAPEEQLAGDIYLASGWQGDNAGATRVRPTATALGMQFLKVPVAKNADGSSVTGLVMGRIVNRSGLDSQPLIVQTNPVPYKPVSLDTSKAQLTARSGETTTGEVIGEQVVLSKDWAWAKCDATHPFPGQPDPTHICLRAGFDKDKLYQVVFTSADAYVLGIGFAAFRDVGQFFKTAQQDDVGTANPIAKMVTHSIARGVSQSGNFVRGWLHLGFNQDEQGKIVHDGAWPIIAGRRISLNSRWAQPDGVLELYQAGSEGPQWWLPKEDPLRHLPAAGILDRCTSTNTCPKIVEHFGSAEVWALKLTPEWIGTDAKADLPLPPNVRRYYIASSNHGGGAGGFNSSIAGAGLPVAGAECPGNNFGIGVLPANPVPHRETVNAIRLHFRNWVMKGTEPPASRYPTLAAAPGAGSGTLALAEKSAIGFPTLPGLRSTVPEKDFILPVIDYVFGPEFEVIDAKGVPTNVPPHIKQILPMYAPKVDADGNELGGVPVVLLDAPLGTYLGWNITADGAKPFHKGQICNYVGGMIPFAKTEQERLTNKDPRQSLQARYADHQGYVTAVTRATERAMKEGFLLPEDAKTLIQAAEESAVLK</sequence>
<name>A0A2T0XL33_9BURK</name>
<keyword evidence="4" id="KW-1185">Reference proteome</keyword>
<dbReference type="AlphaFoldDB" id="A0A2T0XL33"/>
<reference evidence="3 4" key="1">
    <citation type="submission" date="2018-03" db="EMBL/GenBank/DDBJ databases">
        <title>Genomic Encyclopedia of Type Strains, Phase III (KMG-III): the genomes of soil and plant-associated and newly described type strains.</title>
        <authorList>
            <person name="Whitman W."/>
        </authorList>
    </citation>
    <scope>NUCLEOTIDE SEQUENCE [LARGE SCALE GENOMIC DNA]</scope>
    <source>
        <strain evidence="3 4">MWH-P2sevCIIIb</strain>
    </source>
</reference>
<keyword evidence="1" id="KW-0732">Signal</keyword>